<dbReference type="InterPro" id="IPR002126">
    <property type="entry name" value="Cadherin-like_dom"/>
</dbReference>
<evidence type="ECO:0000313" key="10">
    <source>
        <dbReference type="EMBL" id="VDL79654.1"/>
    </source>
</evidence>
<reference evidence="10 11" key="2">
    <citation type="submission" date="2018-11" db="EMBL/GenBank/DDBJ databases">
        <authorList>
            <consortium name="Pathogen Informatics"/>
        </authorList>
    </citation>
    <scope>NUCLEOTIDE SEQUENCE [LARGE SCALE GENOMIC DNA]</scope>
</reference>
<evidence type="ECO:0000256" key="2">
    <source>
        <dbReference type="ARBA" id="ARBA00022692"/>
    </source>
</evidence>
<dbReference type="InterPro" id="IPR050174">
    <property type="entry name" value="Protocadherin/Cadherin-CA"/>
</dbReference>
<reference evidence="12" key="1">
    <citation type="submission" date="2016-04" db="UniProtKB">
        <authorList>
            <consortium name="WormBaseParasite"/>
        </authorList>
    </citation>
    <scope>IDENTIFICATION</scope>
</reference>
<dbReference type="PANTHER" id="PTHR24028:SF328">
    <property type="entry name" value="CADHERIN-3"/>
    <property type="match status" value="1"/>
</dbReference>
<evidence type="ECO:0000256" key="6">
    <source>
        <dbReference type="ARBA" id="ARBA00023136"/>
    </source>
</evidence>
<dbReference type="InterPro" id="IPR015919">
    <property type="entry name" value="Cadherin-like_sf"/>
</dbReference>
<dbReference type="OMA" id="SINDTHP"/>
<dbReference type="Pfam" id="PF25374">
    <property type="entry name" value="Cadherin_FAT4_N"/>
    <property type="match status" value="1"/>
</dbReference>
<dbReference type="GO" id="GO:0007156">
    <property type="term" value="P:homophilic cell adhesion via plasma membrane adhesion molecules"/>
    <property type="evidence" value="ECO:0007669"/>
    <property type="project" value="InterPro"/>
</dbReference>
<proteinExistence type="predicted"/>
<evidence type="ECO:0000313" key="11">
    <source>
        <dbReference type="Proteomes" id="UP000271162"/>
    </source>
</evidence>
<dbReference type="STRING" id="27835.A0A0N4YGV6"/>
<sequence>MAIVVCETDRPRCSQRVCVQCRLTDPQDLTPANPNRHLSAWRDLITPANIPPHLDAAVGARIGRVQLATNSTYRVSGINKYFNFDPTTGWVTLRETIDREQLPEDVVELLLIASPPSLIHVLITVLDVNDNSPTFPVNFQLPEDVVELLLIASPPSLIHVLITVLDVNDNSPTFPVNFQNVSIIESSPVGTRISLLPATDRDRGLNGTVIEYGIDGDSDQFQVVSPSPELLYLETKQPLDRESRQFVVLNLTAKDGGQPPRLGSTTVYVEIVDVNDNAPTFNATELEARWSGQASAAIVTLTATDADRGPNGQVIYSVYGPEAEQFVVKGDQVFAKTDNPTCCSSPPCTVCFITVRATDRGVPPLESTVLLKVLLSNENLHDPVINIRLHPSTVNFALIDAGAVAGRTVAVLTVTDEDGPISDSADITKSEFDLTFIASDGQLPQRTTNASLKVYNEAKLTSVPVAVERELAVSLPENSAVGSFVAQVHTNSSRCRFELRAQHQLFQVDRKSGIITTVSPLSVQLADSHVLEVLVQLPPPNIHTVTATVTVTVVDVNDHRPSIVELPDRLSISEDTAVGTVVLAVSARDEDRGDNALLSYRLLNGEATEYLSIGSNSGKIIMKKAVDFEKITEFDAEIEVCDHGRPRLCDVAILPIAIQDVNDNSPAFFCSESYSVLPMNSPPGTIVTVVLAKDRDSGSAGEVHYALLDSITDFSIDRSSGVVRTTAHLRPKSYKIRIGATDGHGVMSSNNVTVTLYVTTNESLIWKSGPETISLDDTVLPGDELARYETENADIGTVVGFLEAEDEDSGLNGVLGYRLLDNHHLIQLGVVSGKISSATIFDAEKTERIDFKYEVYDHGFPSKAVICNASVEITDLNDNIHTFDQGVYTVKVEANDPSENRTIITVHANDEDRTSKIVYRLLNYLHMFEIDANSGVVSRIGRLRPDSRFNISIGAVDEDGLISTAILIVTTSSDENAVPVFDKKEPFRISSSTALGSVIGPVRAVAGRHVIRYHLSDDRFDIDSWGNVILTDELTKPGTYEFIVTAATAHRNSSSVQKVVVIDAGDGGVGGMTFRVKENTAPDMITELDDDFELLLTVPFSSAFKFVAKKLIVARPLDAEVSSIYHILVGNKK</sequence>
<dbReference type="AlphaFoldDB" id="A0A0N4YGV6"/>
<evidence type="ECO:0000256" key="7">
    <source>
        <dbReference type="ARBA" id="ARBA00023180"/>
    </source>
</evidence>
<evidence type="ECO:0000259" key="9">
    <source>
        <dbReference type="PROSITE" id="PS50268"/>
    </source>
</evidence>
<keyword evidence="3" id="KW-0677">Repeat</keyword>
<dbReference type="Proteomes" id="UP000271162">
    <property type="component" value="Unassembled WGS sequence"/>
</dbReference>
<dbReference type="SUPFAM" id="SSF49313">
    <property type="entry name" value="Cadherin-like"/>
    <property type="match status" value="8"/>
</dbReference>
<keyword evidence="6" id="KW-0472">Membrane</keyword>
<name>A0A0N4YGV6_NIPBR</name>
<keyword evidence="2" id="KW-0812">Transmembrane</keyword>
<gene>
    <name evidence="10" type="ORF">NBR_LOCUS16060</name>
</gene>
<organism evidence="12">
    <name type="scientific">Nippostrongylus brasiliensis</name>
    <name type="common">Rat hookworm</name>
    <dbReference type="NCBI Taxonomy" id="27835"/>
    <lineage>
        <taxon>Eukaryota</taxon>
        <taxon>Metazoa</taxon>
        <taxon>Ecdysozoa</taxon>
        <taxon>Nematoda</taxon>
        <taxon>Chromadorea</taxon>
        <taxon>Rhabditida</taxon>
        <taxon>Rhabditina</taxon>
        <taxon>Rhabditomorpha</taxon>
        <taxon>Strongyloidea</taxon>
        <taxon>Heligmosomidae</taxon>
        <taxon>Nippostrongylus</taxon>
    </lineage>
</organism>
<dbReference type="SMART" id="SM00112">
    <property type="entry name" value="CA"/>
    <property type="match status" value="8"/>
</dbReference>
<dbReference type="PROSITE" id="PS50268">
    <property type="entry name" value="CADHERIN_2"/>
    <property type="match status" value="8"/>
</dbReference>
<dbReference type="FunFam" id="2.60.40.60:FF:000104">
    <property type="entry name" value="cadherin-23 isoform X1"/>
    <property type="match status" value="1"/>
</dbReference>
<keyword evidence="4 8" id="KW-0106">Calcium</keyword>
<dbReference type="CDD" id="cd11304">
    <property type="entry name" value="Cadherin_repeat"/>
    <property type="match status" value="8"/>
</dbReference>
<evidence type="ECO:0000256" key="1">
    <source>
        <dbReference type="ARBA" id="ARBA00004167"/>
    </source>
</evidence>
<feature type="domain" description="Cadherin" evidence="9">
    <location>
        <begin position="791"/>
        <end position="883"/>
    </location>
</feature>
<evidence type="ECO:0000256" key="4">
    <source>
        <dbReference type="ARBA" id="ARBA00022837"/>
    </source>
</evidence>
<evidence type="ECO:0000313" key="12">
    <source>
        <dbReference type="WBParaSite" id="NBR_0001605901-mRNA-1"/>
    </source>
</evidence>
<evidence type="ECO:0000256" key="5">
    <source>
        <dbReference type="ARBA" id="ARBA00022989"/>
    </source>
</evidence>
<dbReference type="GO" id="GO:0005509">
    <property type="term" value="F:calcium ion binding"/>
    <property type="evidence" value="ECO:0007669"/>
    <property type="project" value="UniProtKB-UniRule"/>
</dbReference>
<dbReference type="PRINTS" id="PR00205">
    <property type="entry name" value="CADHERIN"/>
</dbReference>
<evidence type="ECO:0000256" key="3">
    <source>
        <dbReference type="ARBA" id="ARBA00022737"/>
    </source>
</evidence>
<evidence type="ECO:0000256" key="8">
    <source>
        <dbReference type="PROSITE-ProRule" id="PRU00043"/>
    </source>
</evidence>
<feature type="domain" description="Cadherin" evidence="9">
    <location>
        <begin position="298"/>
        <end position="385"/>
    </location>
</feature>
<feature type="domain" description="Cadherin" evidence="9">
    <location>
        <begin position="564"/>
        <end position="668"/>
    </location>
</feature>
<feature type="domain" description="Cadherin" evidence="9">
    <location>
        <begin position="72"/>
        <end position="135"/>
    </location>
</feature>
<keyword evidence="5" id="KW-1133">Transmembrane helix</keyword>
<accession>A0A0N4YGV6</accession>
<feature type="domain" description="Cadherin" evidence="9">
    <location>
        <begin position="884"/>
        <end position="981"/>
    </location>
</feature>
<feature type="domain" description="Cadherin" evidence="9">
    <location>
        <begin position="467"/>
        <end position="563"/>
    </location>
</feature>
<dbReference type="Gene3D" id="2.60.40.60">
    <property type="entry name" value="Cadherins"/>
    <property type="match status" value="8"/>
</dbReference>
<protein>
    <submittedName>
        <fullName evidence="12">Cadherin-3 (inferred by orthology to a C. elegans protein)</fullName>
    </submittedName>
</protein>
<dbReference type="Pfam" id="PF00028">
    <property type="entry name" value="Cadherin"/>
    <property type="match status" value="3"/>
</dbReference>
<comment type="subcellular location">
    <subcellularLocation>
        <location evidence="1">Membrane</location>
        <topology evidence="1">Single-pass membrane protein</topology>
    </subcellularLocation>
</comment>
<dbReference type="WBParaSite" id="NBR_0001605901-mRNA-1">
    <property type="protein sequence ID" value="NBR_0001605901-mRNA-1"/>
    <property type="gene ID" value="NBR_0001605901"/>
</dbReference>
<dbReference type="GO" id="GO:0005886">
    <property type="term" value="C:plasma membrane"/>
    <property type="evidence" value="ECO:0007669"/>
    <property type="project" value="InterPro"/>
</dbReference>
<keyword evidence="11" id="KW-1185">Reference proteome</keyword>
<feature type="domain" description="Cadherin" evidence="9">
    <location>
        <begin position="175"/>
        <end position="281"/>
    </location>
</feature>
<dbReference type="PROSITE" id="PS00232">
    <property type="entry name" value="CADHERIN_1"/>
    <property type="match status" value="4"/>
</dbReference>
<dbReference type="InterPro" id="IPR020894">
    <property type="entry name" value="Cadherin_CS"/>
</dbReference>
<dbReference type="EMBL" id="UYSL01022016">
    <property type="protein sequence ID" value="VDL79654.1"/>
    <property type="molecule type" value="Genomic_DNA"/>
</dbReference>
<dbReference type="PANTHER" id="PTHR24028">
    <property type="entry name" value="CADHERIN-87A"/>
    <property type="match status" value="1"/>
</dbReference>
<feature type="domain" description="Cadherin" evidence="9">
    <location>
        <begin position="677"/>
        <end position="772"/>
    </location>
</feature>
<dbReference type="FunFam" id="2.60.40.60:FF:000092">
    <property type="entry name" value="Protocadherin 8"/>
    <property type="match status" value="1"/>
</dbReference>
<keyword evidence="7" id="KW-0325">Glycoprotein</keyword>